<dbReference type="InterPro" id="IPR036366">
    <property type="entry name" value="PGBDSf"/>
</dbReference>
<proteinExistence type="predicted"/>
<gene>
    <name evidence="2" type="ORF">ACTOB_002806</name>
</gene>
<evidence type="ECO:0000313" key="2">
    <source>
        <dbReference type="EMBL" id="WIM99162.1"/>
    </source>
</evidence>
<evidence type="ECO:0000259" key="1">
    <source>
        <dbReference type="Pfam" id="PF01471"/>
    </source>
</evidence>
<name>A0ABY8WQS2_9ACTN</name>
<accession>A0ABY8WQS2</accession>
<dbReference type="Proteomes" id="UP001240150">
    <property type="component" value="Chromosome"/>
</dbReference>
<reference evidence="2 3" key="1">
    <citation type="submission" date="2023-06" db="EMBL/GenBank/DDBJ databases">
        <authorList>
            <person name="Yushchuk O."/>
            <person name="Binda E."/>
            <person name="Ruckert-Reed C."/>
            <person name="Fedorenko V."/>
            <person name="Kalinowski J."/>
            <person name="Marinelli F."/>
        </authorList>
    </citation>
    <scope>NUCLEOTIDE SEQUENCE [LARGE SCALE GENOMIC DNA]</scope>
    <source>
        <strain evidence="2 3">NRRL 3884</strain>
    </source>
</reference>
<dbReference type="RefSeq" id="WP_284920601.1">
    <property type="nucleotide sequence ID" value="NZ_CP126980.1"/>
</dbReference>
<dbReference type="Pfam" id="PF01471">
    <property type="entry name" value="PG_binding_1"/>
    <property type="match status" value="1"/>
</dbReference>
<dbReference type="SUPFAM" id="SSF47090">
    <property type="entry name" value="PGBD-like"/>
    <property type="match status" value="1"/>
</dbReference>
<evidence type="ECO:0000313" key="3">
    <source>
        <dbReference type="Proteomes" id="UP001240150"/>
    </source>
</evidence>
<dbReference type="InterPro" id="IPR036365">
    <property type="entry name" value="PGBD-like_sf"/>
</dbReference>
<organism evidence="2 3">
    <name type="scientific">Actinoplanes oblitus</name>
    <dbReference type="NCBI Taxonomy" id="3040509"/>
    <lineage>
        <taxon>Bacteria</taxon>
        <taxon>Bacillati</taxon>
        <taxon>Actinomycetota</taxon>
        <taxon>Actinomycetes</taxon>
        <taxon>Micromonosporales</taxon>
        <taxon>Micromonosporaceae</taxon>
        <taxon>Actinoplanes</taxon>
    </lineage>
</organism>
<keyword evidence="3" id="KW-1185">Reference proteome</keyword>
<feature type="domain" description="Peptidoglycan binding-like" evidence="1">
    <location>
        <begin position="48"/>
        <end position="75"/>
    </location>
</feature>
<dbReference type="InterPro" id="IPR002477">
    <property type="entry name" value="Peptidoglycan-bd-like"/>
</dbReference>
<dbReference type="Gene3D" id="1.10.101.10">
    <property type="entry name" value="PGBD-like superfamily/PGBD"/>
    <property type="match status" value="1"/>
</dbReference>
<sequence length="94" mass="9680">MTARGMLTVVGTAVGGLIGWSDTRPTADPESLRSLFADFGVQVGPAPADLAEAVRAVQSRLGLEADGEAGPETVHLLARYAAEARALTAFRDAA</sequence>
<dbReference type="EMBL" id="CP126980">
    <property type="protein sequence ID" value="WIM99162.1"/>
    <property type="molecule type" value="Genomic_DNA"/>
</dbReference>
<protein>
    <submittedName>
        <fullName evidence="2">Peptidoglycan-binding domain-containing protein</fullName>
    </submittedName>
</protein>